<proteinExistence type="predicted"/>
<keyword evidence="3" id="KW-1185">Reference proteome</keyword>
<dbReference type="SUPFAM" id="SSF144020">
    <property type="entry name" value="FdhE-like"/>
    <property type="match status" value="1"/>
</dbReference>
<evidence type="ECO:0000313" key="2">
    <source>
        <dbReference type="EMBL" id="KGM55098.1"/>
    </source>
</evidence>
<dbReference type="Pfam" id="PF13453">
    <property type="entry name" value="Zn_ribbon_TFIIB"/>
    <property type="match status" value="1"/>
</dbReference>
<protein>
    <recommendedName>
        <fullName evidence="1">Transcription factor zinc-finger domain-containing protein</fullName>
    </recommendedName>
</protein>
<dbReference type="STRING" id="1385517.N800_00240"/>
<comment type="caution">
    <text evidence="2">The sequence shown here is derived from an EMBL/GenBank/DDBJ whole genome shotgun (WGS) entry which is preliminary data.</text>
</comment>
<accession>A0A0A0EYE9</accession>
<dbReference type="eggNOG" id="COG3809">
    <property type="taxonomic scope" value="Bacteria"/>
</dbReference>
<evidence type="ECO:0000259" key="1">
    <source>
        <dbReference type="Pfam" id="PF13453"/>
    </source>
</evidence>
<dbReference type="OrthoDB" id="9814037at2"/>
<dbReference type="InterPro" id="IPR024064">
    <property type="entry name" value="FdhE-like_sf"/>
</dbReference>
<dbReference type="EMBL" id="AVPU01000007">
    <property type="protein sequence ID" value="KGM55098.1"/>
    <property type="molecule type" value="Genomic_DNA"/>
</dbReference>
<name>A0A0A0EYE9_9GAMM</name>
<reference evidence="2 3" key="1">
    <citation type="submission" date="2013-08" db="EMBL/GenBank/DDBJ databases">
        <title>Genome sequencing of Lysobacter.</title>
        <authorList>
            <person name="Zhang S."/>
            <person name="Wang G."/>
        </authorList>
    </citation>
    <scope>NUCLEOTIDE SEQUENCE [LARGE SCALE GENOMIC DNA]</scope>
    <source>
        <strain evidence="2 3">GH1-9</strain>
    </source>
</reference>
<feature type="domain" description="Transcription factor zinc-finger" evidence="1">
    <location>
        <begin position="3"/>
        <end position="41"/>
    </location>
</feature>
<dbReference type="AlphaFoldDB" id="A0A0A0EYE9"/>
<sequence>MLCPKCGAPMERVAHVNGHADRCTRCRGLWFEMLEHERLKDDAETIDTGDAEVGAEYNHVDRIKCPSCPQSPLIRMVDPQQPHIWFESCKRCYGRFYDAGEFRDYAEHTFAEFFRDLDAPQRD</sequence>
<gene>
    <name evidence="2" type="ORF">N800_00240</name>
</gene>
<evidence type="ECO:0000313" key="3">
    <source>
        <dbReference type="Proteomes" id="UP000029998"/>
    </source>
</evidence>
<dbReference type="InterPro" id="IPR027392">
    <property type="entry name" value="TF_Znf"/>
</dbReference>
<dbReference type="Proteomes" id="UP000029998">
    <property type="component" value="Unassembled WGS sequence"/>
</dbReference>
<organism evidence="2 3">
    <name type="scientific">Lysobacter daejeonensis GH1-9</name>
    <dbReference type="NCBI Taxonomy" id="1385517"/>
    <lineage>
        <taxon>Bacteria</taxon>
        <taxon>Pseudomonadati</taxon>
        <taxon>Pseudomonadota</taxon>
        <taxon>Gammaproteobacteria</taxon>
        <taxon>Lysobacterales</taxon>
        <taxon>Lysobacteraceae</taxon>
        <taxon>Aerolutibacter</taxon>
    </lineage>
</organism>